<accession>A0ACC3YW44</accession>
<keyword evidence="1" id="KW-0121">Carboxypeptidase</keyword>
<evidence type="ECO:0000313" key="2">
    <source>
        <dbReference type="Proteomes" id="UP000805649"/>
    </source>
</evidence>
<comment type="caution">
    <text evidence="1">The sequence shown here is derived from an EMBL/GenBank/DDBJ whole genome shotgun (WGS) entry which is preliminary data.</text>
</comment>
<reference evidence="1 2" key="1">
    <citation type="journal article" date="2020" name="Phytopathology">
        <title>Genome Sequence Resources of Colletotrichum truncatum, C. plurivorum, C. musicola, and C. sojae: Four Species Pathogenic to Soybean (Glycine max).</title>
        <authorList>
            <person name="Rogerio F."/>
            <person name="Boufleur T.R."/>
            <person name="Ciampi-Guillardi M."/>
            <person name="Sukno S.A."/>
            <person name="Thon M.R."/>
            <person name="Massola Junior N.S."/>
            <person name="Baroncelli R."/>
        </authorList>
    </citation>
    <scope>NUCLEOTIDE SEQUENCE [LARGE SCALE GENOMIC DNA]</scope>
    <source>
        <strain evidence="1 2">CMES1059</strain>
    </source>
</reference>
<keyword evidence="1" id="KW-0378">Hydrolase</keyword>
<evidence type="ECO:0000313" key="1">
    <source>
        <dbReference type="EMBL" id="KAL0936102.1"/>
    </source>
</evidence>
<proteinExistence type="predicted"/>
<name>A0ACC3YW44_COLTU</name>
<protein>
    <submittedName>
        <fullName evidence="1">Glutamate carboxypeptidase</fullName>
    </submittedName>
</protein>
<dbReference type="EMBL" id="VUJX02000005">
    <property type="protein sequence ID" value="KAL0936102.1"/>
    <property type="molecule type" value="Genomic_DNA"/>
</dbReference>
<sequence>MPSDRDHRYESVPPIPSYDEALATSGPANPADWNPPRSPIDDRSLNETESQSLLQRNGVATSSRRPGGYRQPTVETDDEDSSWSDDDGDETAYVRREMQELEIGEPNDRSRSSLWGKRIPFSLSLSRLKWSWRWRLPRIRPTIRLPSRPSDNSNDANATNETTTTTSVTRRLRNALPDWDKDKARAAILIFARVFAILFVMGILYALFMSDLFTSMARRMNGGLRFNPEDVRMYVQGNVEARRLRASVSHYTKYAHMAGTEGDYALAMDVESMFTRAGLDYVNMDEYYVYMNYPKAGGRAVEILGDDGKAKWTAKLEEEEVGGEAAGHQTFVFHGLSKSGDVKGPLIYANYGARSDFKKLADSGIDTKGAIALVRYYGPQANLGLKVKAAEEAGFAGCIVYSDPADDGFRLGDVAPNGRFMPADGVQRGSVALSNWVIGDPLTPGWESKKNLPRMKPDESPGLNKIPSLPLAWRDAQVLLQHIKGFGNQAPKEWAGGVPDVGEWWTGNLSSPIVRLKNDNDVVSEKAIWNVYGKIEGIEQDAKSIIIGNHRDAWAFGASEPHSGTAVLIEMARIFGSLISKGWRPLRTIEFMSWDAKEYNLIGSTEYVEHNDENLRKNAFAYVNLDSAVAGSEFYAAGSPVFRQSVLRVIERVVDDSLNSTIRGLWDQRQGELEELDMSGDYVPFQTIAGTSSLDIGFRGARYPKHSSYDNYEWVQRIGDPDFKYHALMGQIVGLLMLELADKPILPFDMVGYSNRIERYVNDLANFCESKGADKSKFSVDPLKKIIESIKIGIKTFSMWEMMWETTVMGGSGWESSHMGDLRLEFNSHMADFETALLDLDQGGGIPNRSQFKHVIYGPQAWSGNRPVTFPAIRDAVEAGDWALANKLVEKTARIIQNATSMLQEWEKKTSDKDS</sequence>
<dbReference type="Proteomes" id="UP000805649">
    <property type="component" value="Unassembled WGS sequence"/>
</dbReference>
<keyword evidence="1" id="KW-0645">Protease</keyword>
<keyword evidence="2" id="KW-1185">Reference proteome</keyword>
<organism evidence="1 2">
    <name type="scientific">Colletotrichum truncatum</name>
    <name type="common">Anthracnose fungus</name>
    <name type="synonym">Colletotrichum capsici</name>
    <dbReference type="NCBI Taxonomy" id="5467"/>
    <lineage>
        <taxon>Eukaryota</taxon>
        <taxon>Fungi</taxon>
        <taxon>Dikarya</taxon>
        <taxon>Ascomycota</taxon>
        <taxon>Pezizomycotina</taxon>
        <taxon>Sordariomycetes</taxon>
        <taxon>Hypocreomycetidae</taxon>
        <taxon>Glomerellales</taxon>
        <taxon>Glomerellaceae</taxon>
        <taxon>Colletotrichum</taxon>
        <taxon>Colletotrichum truncatum species complex</taxon>
    </lineage>
</organism>
<gene>
    <name evidence="1" type="ORF">CTRU02_208317</name>
</gene>